<reference evidence="2" key="1">
    <citation type="journal article" date="2010" name="Nat. Biotechnol.">
        <title>Draft genome sequence of the oilseed species Ricinus communis.</title>
        <authorList>
            <person name="Chan A.P."/>
            <person name="Crabtree J."/>
            <person name="Zhao Q."/>
            <person name="Lorenzi H."/>
            <person name="Orvis J."/>
            <person name="Puiu D."/>
            <person name="Melake-Berhan A."/>
            <person name="Jones K.M."/>
            <person name="Redman J."/>
            <person name="Chen G."/>
            <person name="Cahoon E.B."/>
            <person name="Gedil M."/>
            <person name="Stanke M."/>
            <person name="Haas B.J."/>
            <person name="Wortman J.R."/>
            <person name="Fraser-Liggett C.M."/>
            <person name="Ravel J."/>
            <person name="Rabinowicz P.D."/>
        </authorList>
    </citation>
    <scope>NUCLEOTIDE SEQUENCE [LARGE SCALE GENOMIC DNA]</scope>
    <source>
        <strain evidence="2">cv. Hale</strain>
    </source>
</reference>
<dbReference type="Proteomes" id="UP000008311">
    <property type="component" value="Unassembled WGS sequence"/>
</dbReference>
<evidence type="ECO:0000313" key="1">
    <source>
        <dbReference type="EMBL" id="EEF47003.1"/>
    </source>
</evidence>
<sequence length="54" mass="6055">MGIHFQPKQDTSSIDIKIKSNILTGVLRLTLSWAATNYLFLNLVAGLRSLAWHT</sequence>
<accession>B9RP85</accession>
<proteinExistence type="predicted"/>
<protein>
    <submittedName>
        <fullName evidence="1">Uncharacterized protein</fullName>
    </submittedName>
</protein>
<dbReference type="InParanoid" id="B9RP85"/>
<dbReference type="AlphaFoldDB" id="B9RP85"/>
<dbReference type="EMBL" id="EQ973791">
    <property type="protein sequence ID" value="EEF47003.1"/>
    <property type="molecule type" value="Genomic_DNA"/>
</dbReference>
<organism evidence="1 2">
    <name type="scientific">Ricinus communis</name>
    <name type="common">Castor bean</name>
    <dbReference type="NCBI Taxonomy" id="3988"/>
    <lineage>
        <taxon>Eukaryota</taxon>
        <taxon>Viridiplantae</taxon>
        <taxon>Streptophyta</taxon>
        <taxon>Embryophyta</taxon>
        <taxon>Tracheophyta</taxon>
        <taxon>Spermatophyta</taxon>
        <taxon>Magnoliopsida</taxon>
        <taxon>eudicotyledons</taxon>
        <taxon>Gunneridae</taxon>
        <taxon>Pentapetalae</taxon>
        <taxon>rosids</taxon>
        <taxon>fabids</taxon>
        <taxon>Malpighiales</taxon>
        <taxon>Euphorbiaceae</taxon>
        <taxon>Acalyphoideae</taxon>
        <taxon>Acalypheae</taxon>
        <taxon>Ricinus</taxon>
    </lineage>
</organism>
<name>B9RP85_RICCO</name>
<gene>
    <name evidence="1" type="ORF">RCOM_0924910</name>
</gene>
<keyword evidence="2" id="KW-1185">Reference proteome</keyword>
<evidence type="ECO:0000313" key="2">
    <source>
        <dbReference type="Proteomes" id="UP000008311"/>
    </source>
</evidence>